<reference evidence="7 8" key="1">
    <citation type="submission" date="2023-06" db="EMBL/GenBank/DDBJ databases">
        <title>Roseiconus lacunae JC819 isolated from Gulf of Mannar region, Tamil Nadu.</title>
        <authorList>
            <person name="Pk S."/>
            <person name="Ch S."/>
            <person name="Ch V.R."/>
        </authorList>
    </citation>
    <scope>NUCLEOTIDE SEQUENCE [LARGE SCALE GENOMIC DNA]</scope>
    <source>
        <strain evidence="7 8">JC819</strain>
    </source>
</reference>
<protein>
    <submittedName>
        <fullName evidence="7">Sigma-70 family RNA polymerase sigma factor</fullName>
    </submittedName>
</protein>
<name>A0ABT7PRN5_9BACT</name>
<dbReference type="RefSeq" id="WP_149498080.1">
    <property type="nucleotide sequence ID" value="NZ_JAJMQV010000015.1"/>
</dbReference>
<dbReference type="InterPro" id="IPR007627">
    <property type="entry name" value="RNA_pol_sigma70_r2"/>
</dbReference>
<keyword evidence="5" id="KW-0804">Transcription</keyword>
<dbReference type="InterPro" id="IPR036388">
    <property type="entry name" value="WH-like_DNA-bd_sf"/>
</dbReference>
<dbReference type="InterPro" id="IPR039425">
    <property type="entry name" value="RNA_pol_sigma-70-like"/>
</dbReference>
<dbReference type="EMBL" id="JASZZN010000031">
    <property type="protein sequence ID" value="MDM4019115.1"/>
    <property type="molecule type" value="Genomic_DNA"/>
</dbReference>
<dbReference type="InterPro" id="IPR013325">
    <property type="entry name" value="RNA_pol_sigma_r2"/>
</dbReference>
<evidence type="ECO:0000313" key="7">
    <source>
        <dbReference type="EMBL" id="MDM4019115.1"/>
    </source>
</evidence>
<dbReference type="PANTHER" id="PTHR43133:SF8">
    <property type="entry name" value="RNA POLYMERASE SIGMA FACTOR HI_1459-RELATED"/>
    <property type="match status" value="1"/>
</dbReference>
<organism evidence="7 8">
    <name type="scientific">Roseiconus lacunae</name>
    <dbReference type="NCBI Taxonomy" id="2605694"/>
    <lineage>
        <taxon>Bacteria</taxon>
        <taxon>Pseudomonadati</taxon>
        <taxon>Planctomycetota</taxon>
        <taxon>Planctomycetia</taxon>
        <taxon>Pirellulales</taxon>
        <taxon>Pirellulaceae</taxon>
        <taxon>Roseiconus</taxon>
    </lineage>
</organism>
<keyword evidence="2" id="KW-0805">Transcription regulation</keyword>
<dbReference type="InterPro" id="IPR014284">
    <property type="entry name" value="RNA_pol_sigma-70_dom"/>
</dbReference>
<keyword evidence="3" id="KW-0731">Sigma factor</keyword>
<evidence type="ECO:0000256" key="3">
    <source>
        <dbReference type="ARBA" id="ARBA00023082"/>
    </source>
</evidence>
<dbReference type="Gene3D" id="1.10.1740.10">
    <property type="match status" value="1"/>
</dbReference>
<gene>
    <name evidence="7" type="ORF">QTN89_26915</name>
</gene>
<evidence type="ECO:0000259" key="6">
    <source>
        <dbReference type="Pfam" id="PF04542"/>
    </source>
</evidence>
<dbReference type="Pfam" id="PF04542">
    <property type="entry name" value="Sigma70_r2"/>
    <property type="match status" value="1"/>
</dbReference>
<evidence type="ECO:0000256" key="5">
    <source>
        <dbReference type="ARBA" id="ARBA00023163"/>
    </source>
</evidence>
<evidence type="ECO:0000256" key="1">
    <source>
        <dbReference type="ARBA" id="ARBA00010641"/>
    </source>
</evidence>
<dbReference type="PANTHER" id="PTHR43133">
    <property type="entry name" value="RNA POLYMERASE ECF-TYPE SIGMA FACTO"/>
    <property type="match status" value="1"/>
</dbReference>
<dbReference type="NCBIfam" id="TIGR02937">
    <property type="entry name" value="sigma70-ECF"/>
    <property type="match status" value="1"/>
</dbReference>
<dbReference type="Gene3D" id="1.10.10.10">
    <property type="entry name" value="Winged helix-like DNA-binding domain superfamily/Winged helix DNA-binding domain"/>
    <property type="match status" value="1"/>
</dbReference>
<dbReference type="SUPFAM" id="SSF88659">
    <property type="entry name" value="Sigma3 and sigma4 domains of RNA polymerase sigma factors"/>
    <property type="match status" value="1"/>
</dbReference>
<keyword evidence="8" id="KW-1185">Reference proteome</keyword>
<sequence>MSAPETRASLLLRLHDRNDGDAWTEFSRLYRPVVLQMARAQGLQSADADDLAQQVLWAVSNAIERFEHCRGRAQFRTWLKTIARNAIINAITRKANDQPIGGSEAMDWLAVQPEQGGQTEVLQWQYRREVFQVAANAIRSEVRPAMWEAFYLTAVEQCSANDVAKRIGCSVGSVYTSRSRVIRKLREKVQELDLVEEEFSDE</sequence>
<dbReference type="SUPFAM" id="SSF88946">
    <property type="entry name" value="Sigma2 domain of RNA polymerase sigma factors"/>
    <property type="match status" value="1"/>
</dbReference>
<dbReference type="InterPro" id="IPR013324">
    <property type="entry name" value="RNA_pol_sigma_r3/r4-like"/>
</dbReference>
<feature type="domain" description="RNA polymerase sigma-70 region 2" evidence="6">
    <location>
        <begin position="28"/>
        <end position="95"/>
    </location>
</feature>
<comment type="similarity">
    <text evidence="1">Belongs to the sigma-70 factor family. ECF subfamily.</text>
</comment>
<dbReference type="Proteomes" id="UP001239462">
    <property type="component" value="Unassembled WGS sequence"/>
</dbReference>
<evidence type="ECO:0000313" key="8">
    <source>
        <dbReference type="Proteomes" id="UP001239462"/>
    </source>
</evidence>
<evidence type="ECO:0000256" key="2">
    <source>
        <dbReference type="ARBA" id="ARBA00023015"/>
    </source>
</evidence>
<accession>A0ABT7PRN5</accession>
<keyword evidence="4" id="KW-0238">DNA-binding</keyword>
<evidence type="ECO:0000256" key="4">
    <source>
        <dbReference type="ARBA" id="ARBA00023125"/>
    </source>
</evidence>
<proteinExistence type="inferred from homology"/>
<comment type="caution">
    <text evidence="7">The sequence shown here is derived from an EMBL/GenBank/DDBJ whole genome shotgun (WGS) entry which is preliminary data.</text>
</comment>